<reference evidence="7 8" key="1">
    <citation type="submission" date="2023-10" db="EMBL/GenBank/DDBJ databases">
        <title>Niallia locisalis sp.nov. isolated from a salt pond sample.</title>
        <authorList>
            <person name="Li X.-J."/>
            <person name="Dong L."/>
        </authorList>
    </citation>
    <scope>NUCLEOTIDE SEQUENCE [LARGE SCALE GENOMIC DNA]</scope>
    <source>
        <strain evidence="7 8">DSM 29761</strain>
    </source>
</reference>
<sequence length="309" mass="34851">MEINSRIYVAGHTGLVGSSLVNTLHKKGYKNIVVKTRKELDLTNQAAVEKFFADENIEYVFLAAAKVGGIGANNTYPADFIMENLLIECNVIRSAFNNNVKKLLFLGSSCIYPKLCPQPIKEEYLLTGALEPTNEAYALAKISGLKMCQYFNQQYGTNFISAMPTNLYGPNDRFDANHSHVIPAIITKMEHAKRLNSPTVELWGSGTALREFLYVDDLAYACIFLMENYENHEHINIGTGKEISILELAHLIKRIIGYNGEIVFDKSKPDGTPRKRLDISKLETLGWKATMCLEDGLRKTYDYYKKIDK</sequence>
<comment type="pathway">
    <text evidence="5">Nucleotide-sugar biosynthesis; GDP-L-fucose biosynthesis via de novo pathway; GDP-L-fucose from GDP-alpha-D-mannose: step 2/2.</text>
</comment>
<dbReference type="SUPFAM" id="SSF51735">
    <property type="entry name" value="NAD(P)-binding Rossmann-fold domains"/>
    <property type="match status" value="1"/>
</dbReference>
<feature type="binding site" evidence="5">
    <location>
        <begin position="106"/>
        <end position="109"/>
    </location>
    <ligand>
        <name>NADP(+)</name>
        <dbReference type="ChEBI" id="CHEBI:58349"/>
    </ligand>
</feature>
<protein>
    <recommendedName>
        <fullName evidence="5">GDP-L-fucose synthase</fullName>
        <ecNumber evidence="5">1.1.1.271</ecNumber>
    </recommendedName>
    <alternativeName>
        <fullName evidence="5">GDP-4-keto-6-deoxy-D-mannose-3,5-epimerase-4-reductase</fullName>
    </alternativeName>
</protein>
<dbReference type="CDD" id="cd05239">
    <property type="entry name" value="GDP_FS_SDR_e"/>
    <property type="match status" value="1"/>
</dbReference>
<dbReference type="HAMAP" id="MF_00956">
    <property type="entry name" value="GDP_fucose_synth"/>
    <property type="match status" value="1"/>
</dbReference>
<dbReference type="EC" id="1.1.1.271" evidence="5"/>
<feature type="binding site" evidence="5">
    <location>
        <position position="180"/>
    </location>
    <ligand>
        <name>NADP(+)</name>
        <dbReference type="ChEBI" id="CHEBI:58349"/>
    </ligand>
</feature>
<dbReference type="InterPro" id="IPR036291">
    <property type="entry name" value="NAD(P)-bd_dom_sf"/>
</dbReference>
<evidence type="ECO:0000313" key="8">
    <source>
        <dbReference type="Proteomes" id="UP001357223"/>
    </source>
</evidence>
<feature type="binding site" evidence="5">
    <location>
        <position position="203"/>
    </location>
    <ligand>
        <name>substrate</name>
    </ligand>
</feature>
<evidence type="ECO:0000313" key="7">
    <source>
        <dbReference type="EMBL" id="WVX78781.1"/>
    </source>
</evidence>
<name>A0ABZ2C755_9BACI</name>
<keyword evidence="8" id="KW-1185">Reference proteome</keyword>
<dbReference type="PANTHER" id="PTHR43238:SF1">
    <property type="entry name" value="GDP-L-FUCOSE SYNTHASE"/>
    <property type="match status" value="1"/>
</dbReference>
<feature type="active site" description="Proton donor/acceptor" evidence="5">
    <location>
        <position position="137"/>
    </location>
</feature>
<feature type="binding site" evidence="5">
    <location>
        <begin position="164"/>
        <end position="167"/>
    </location>
    <ligand>
        <name>NADP(+)</name>
        <dbReference type="ChEBI" id="CHEBI:58349"/>
    </ligand>
</feature>
<comment type="function">
    <text evidence="5">Catalyzes the two-step NADP-dependent conversion of GDP-4-dehydro-6-deoxy-D-mannose to GDP-fucose, involving an epimerase and a reductase reaction.</text>
</comment>
<dbReference type="InterPro" id="IPR001509">
    <property type="entry name" value="Epimerase_deHydtase"/>
</dbReference>
<dbReference type="PANTHER" id="PTHR43238">
    <property type="entry name" value="GDP-L-FUCOSE SYNTHASE"/>
    <property type="match status" value="1"/>
</dbReference>
<comment type="catalytic activity">
    <reaction evidence="5">
        <text>GDP-beta-L-fucose + NADP(+) = GDP-4-dehydro-alpha-D-rhamnose + NADPH + H(+)</text>
        <dbReference type="Rhea" id="RHEA:18885"/>
        <dbReference type="ChEBI" id="CHEBI:15378"/>
        <dbReference type="ChEBI" id="CHEBI:57273"/>
        <dbReference type="ChEBI" id="CHEBI:57783"/>
        <dbReference type="ChEBI" id="CHEBI:57964"/>
        <dbReference type="ChEBI" id="CHEBI:58349"/>
        <dbReference type="EC" id="1.1.1.271"/>
    </reaction>
</comment>
<dbReference type="EMBL" id="CP137640">
    <property type="protein sequence ID" value="WVX78781.1"/>
    <property type="molecule type" value="Genomic_DNA"/>
</dbReference>
<feature type="binding site" evidence="5">
    <location>
        <position position="141"/>
    </location>
    <ligand>
        <name>NADP(+)</name>
        <dbReference type="ChEBI" id="CHEBI:58349"/>
    </ligand>
</feature>
<feature type="binding site" evidence="5">
    <location>
        <position position="270"/>
    </location>
    <ligand>
        <name>substrate</name>
    </ligand>
</feature>
<comment type="similarity">
    <text evidence="1 5">Belongs to the NAD(P)-dependent epimerase/dehydratase family. Fucose synthase subfamily.</text>
</comment>
<evidence type="ECO:0000256" key="5">
    <source>
        <dbReference type="HAMAP-Rule" id="MF_00956"/>
    </source>
</evidence>
<feature type="site" description="Important for catalytic activity" evidence="5">
    <location>
        <position position="108"/>
    </location>
</feature>
<keyword evidence="4 5" id="KW-0413">Isomerase</keyword>
<dbReference type="Pfam" id="PF01370">
    <property type="entry name" value="Epimerase"/>
    <property type="match status" value="1"/>
</dbReference>
<dbReference type="Proteomes" id="UP001357223">
    <property type="component" value="Chromosome"/>
</dbReference>
<feature type="domain" description="NAD-dependent epimerase/dehydratase" evidence="6">
    <location>
        <begin position="7"/>
        <end position="238"/>
    </location>
</feature>
<dbReference type="RefSeq" id="WP_338447716.1">
    <property type="nucleotide sequence ID" value="NZ_CP137640.1"/>
</dbReference>
<evidence type="ECO:0000256" key="3">
    <source>
        <dbReference type="ARBA" id="ARBA00023002"/>
    </source>
</evidence>
<dbReference type="Gene3D" id="3.40.50.720">
    <property type="entry name" value="NAD(P)-binding Rossmann-like Domain"/>
    <property type="match status" value="1"/>
</dbReference>
<accession>A0ABZ2C755</accession>
<keyword evidence="2 5" id="KW-0521">NADP</keyword>
<feature type="site" description="Important for catalytic activity" evidence="5">
    <location>
        <position position="110"/>
    </location>
</feature>
<feature type="binding site" evidence="5">
    <location>
        <begin position="11"/>
        <end position="17"/>
    </location>
    <ligand>
        <name>NADP(+)</name>
        <dbReference type="ChEBI" id="CHEBI:58349"/>
    </ligand>
</feature>
<feature type="binding site" evidence="5">
    <location>
        <position position="210"/>
    </location>
    <ligand>
        <name>substrate</name>
    </ligand>
</feature>
<dbReference type="Gene3D" id="3.90.25.10">
    <property type="entry name" value="UDP-galactose 4-epimerase, domain 1"/>
    <property type="match status" value="1"/>
</dbReference>
<gene>
    <name evidence="5" type="primary">fcl</name>
    <name evidence="7" type="ORF">R4Z09_15795</name>
</gene>
<dbReference type="InterPro" id="IPR028614">
    <property type="entry name" value="GDP_fucose/colitose_synth"/>
</dbReference>
<organism evidence="7 8">
    <name type="scientific">Niallia oryzisoli</name>
    <dbReference type="NCBI Taxonomy" id="1737571"/>
    <lineage>
        <taxon>Bacteria</taxon>
        <taxon>Bacillati</taxon>
        <taxon>Bacillota</taxon>
        <taxon>Bacilli</taxon>
        <taxon>Bacillales</taxon>
        <taxon>Bacillaceae</taxon>
        <taxon>Niallia</taxon>
    </lineage>
</organism>
<feature type="binding site" evidence="5">
    <location>
        <position position="188"/>
    </location>
    <ligand>
        <name>substrate</name>
    </ligand>
</feature>
<proteinExistence type="inferred from homology"/>
<evidence type="ECO:0000256" key="1">
    <source>
        <dbReference type="ARBA" id="ARBA00005959"/>
    </source>
</evidence>
<evidence type="ECO:0000256" key="4">
    <source>
        <dbReference type="ARBA" id="ARBA00023235"/>
    </source>
</evidence>
<keyword evidence="3 5" id="KW-0560">Oxidoreductase</keyword>
<evidence type="ECO:0000256" key="2">
    <source>
        <dbReference type="ARBA" id="ARBA00022857"/>
    </source>
</evidence>
<evidence type="ECO:0000259" key="6">
    <source>
        <dbReference type="Pfam" id="PF01370"/>
    </source>
</evidence>
<keyword evidence="5" id="KW-0511">Multifunctional enzyme</keyword>